<proteinExistence type="predicted"/>
<accession>A0A4S4LL15</accession>
<protein>
    <submittedName>
        <fullName evidence="1">Uncharacterized protein</fullName>
    </submittedName>
</protein>
<reference evidence="1 2" key="1">
    <citation type="submission" date="2019-02" db="EMBL/GenBank/DDBJ databases">
        <title>Genome sequencing of the rare red list fungi Bondarzewia mesenterica.</title>
        <authorList>
            <person name="Buettner E."/>
            <person name="Kellner H."/>
        </authorList>
    </citation>
    <scope>NUCLEOTIDE SEQUENCE [LARGE SCALE GENOMIC DNA]</scope>
    <source>
        <strain evidence="1 2">DSM 108281</strain>
    </source>
</reference>
<organism evidence="1 2">
    <name type="scientific">Bondarzewia mesenterica</name>
    <dbReference type="NCBI Taxonomy" id="1095465"/>
    <lineage>
        <taxon>Eukaryota</taxon>
        <taxon>Fungi</taxon>
        <taxon>Dikarya</taxon>
        <taxon>Basidiomycota</taxon>
        <taxon>Agaricomycotina</taxon>
        <taxon>Agaricomycetes</taxon>
        <taxon>Russulales</taxon>
        <taxon>Bondarzewiaceae</taxon>
        <taxon>Bondarzewia</taxon>
    </lineage>
</organism>
<keyword evidence="2" id="KW-1185">Reference proteome</keyword>
<evidence type="ECO:0000313" key="1">
    <source>
        <dbReference type="EMBL" id="THH12802.1"/>
    </source>
</evidence>
<dbReference type="Proteomes" id="UP000310158">
    <property type="component" value="Unassembled WGS sequence"/>
</dbReference>
<evidence type="ECO:0000313" key="2">
    <source>
        <dbReference type="Proteomes" id="UP000310158"/>
    </source>
</evidence>
<name>A0A4S4LL15_9AGAM</name>
<sequence>MANVAGLLFDALKEDGRLHLHDHYPFDPVGDELDAIQAASPPIDIFPTLATFEFHTLGVHTVVDLALHRQERALPLQKIYIMSTWIPRVGREGIDLLRTMSHVFVSDPMGGTPEERELWLKNGIFDLNARHLC</sequence>
<comment type="caution">
    <text evidence="1">The sequence shown here is derived from an EMBL/GenBank/DDBJ whole genome shotgun (WGS) entry which is preliminary data.</text>
</comment>
<dbReference type="EMBL" id="SGPL01000416">
    <property type="protein sequence ID" value="THH12802.1"/>
    <property type="molecule type" value="Genomic_DNA"/>
</dbReference>
<gene>
    <name evidence="1" type="ORF">EW146_g7356</name>
</gene>
<dbReference type="AlphaFoldDB" id="A0A4S4LL15"/>